<feature type="compositionally biased region" description="Low complexity" evidence="1">
    <location>
        <begin position="41"/>
        <end position="65"/>
    </location>
</feature>
<dbReference type="AlphaFoldDB" id="A0ABD6ENR6"/>
<sequence>MAGKPMLSFARVVSGVEHGETMSATDTNSLSEGVAAVHGTAATENSASLSAASSANVVNSSGTSGQERKQEKTEKSGPQQQQAHHFQGCHGVKRNRDRGARHRGGDRKLKVSGGSDAMIYIKSMGGRDFLRHCLLYSTLSVLIHLHQ</sequence>
<evidence type="ECO:0000313" key="2">
    <source>
        <dbReference type="EMBL" id="MFH4981513.1"/>
    </source>
</evidence>
<proteinExistence type="predicted"/>
<reference evidence="2 3" key="1">
    <citation type="submission" date="2024-08" db="EMBL/GenBank/DDBJ databases">
        <title>Gnathostoma spinigerum genome.</title>
        <authorList>
            <person name="Gonzalez-Bertolin B."/>
            <person name="Monzon S."/>
            <person name="Zaballos A."/>
            <person name="Jimenez P."/>
            <person name="Dekumyoy P."/>
            <person name="Varona S."/>
            <person name="Cuesta I."/>
            <person name="Sumanam S."/>
            <person name="Adisakwattana P."/>
            <person name="Gasser R.B."/>
            <person name="Hernandez-Gonzalez A."/>
            <person name="Young N.D."/>
            <person name="Perteguer M.J."/>
        </authorList>
    </citation>
    <scope>NUCLEOTIDE SEQUENCE [LARGE SCALE GENOMIC DNA]</scope>
    <source>
        <strain evidence="2">AL3</strain>
        <tissue evidence="2">Liver</tissue>
    </source>
</reference>
<feature type="region of interest" description="Disordered" evidence="1">
    <location>
        <begin position="41"/>
        <end position="111"/>
    </location>
</feature>
<name>A0ABD6ENR6_9BILA</name>
<organism evidence="2 3">
    <name type="scientific">Gnathostoma spinigerum</name>
    <dbReference type="NCBI Taxonomy" id="75299"/>
    <lineage>
        <taxon>Eukaryota</taxon>
        <taxon>Metazoa</taxon>
        <taxon>Ecdysozoa</taxon>
        <taxon>Nematoda</taxon>
        <taxon>Chromadorea</taxon>
        <taxon>Rhabditida</taxon>
        <taxon>Spirurina</taxon>
        <taxon>Gnathostomatomorpha</taxon>
        <taxon>Gnathostomatoidea</taxon>
        <taxon>Gnathostomatidae</taxon>
        <taxon>Gnathostoma</taxon>
    </lineage>
</organism>
<gene>
    <name evidence="2" type="ORF">AB6A40_008222</name>
</gene>
<evidence type="ECO:0000256" key="1">
    <source>
        <dbReference type="SAM" id="MobiDB-lite"/>
    </source>
</evidence>
<feature type="compositionally biased region" description="Basic residues" evidence="1">
    <location>
        <begin position="91"/>
        <end position="105"/>
    </location>
</feature>
<comment type="caution">
    <text evidence="2">The sequence shown here is derived from an EMBL/GenBank/DDBJ whole genome shotgun (WGS) entry which is preliminary data.</text>
</comment>
<keyword evidence="3" id="KW-1185">Reference proteome</keyword>
<evidence type="ECO:0000313" key="3">
    <source>
        <dbReference type="Proteomes" id="UP001608902"/>
    </source>
</evidence>
<dbReference type="EMBL" id="JBGFUD010007362">
    <property type="protein sequence ID" value="MFH4981513.1"/>
    <property type="molecule type" value="Genomic_DNA"/>
</dbReference>
<dbReference type="Proteomes" id="UP001608902">
    <property type="component" value="Unassembled WGS sequence"/>
</dbReference>
<accession>A0ABD6ENR6</accession>
<protein>
    <submittedName>
        <fullName evidence="2">Uncharacterized protein</fullName>
    </submittedName>
</protein>
<feature type="compositionally biased region" description="Basic and acidic residues" evidence="1">
    <location>
        <begin position="66"/>
        <end position="75"/>
    </location>
</feature>